<keyword evidence="1" id="KW-0812">Transmembrane</keyword>
<feature type="transmembrane region" description="Helical" evidence="1">
    <location>
        <begin position="144"/>
        <end position="164"/>
    </location>
</feature>
<keyword evidence="1" id="KW-0472">Membrane</keyword>
<proteinExistence type="predicted"/>
<feature type="transmembrane region" description="Helical" evidence="1">
    <location>
        <begin position="184"/>
        <end position="208"/>
    </location>
</feature>
<feature type="transmembrane region" description="Helical" evidence="1">
    <location>
        <begin position="29"/>
        <end position="51"/>
    </location>
</feature>
<feature type="transmembrane region" description="Helical" evidence="1">
    <location>
        <begin position="239"/>
        <end position="259"/>
    </location>
</feature>
<dbReference type="Proteomes" id="UP001362999">
    <property type="component" value="Unassembled WGS sequence"/>
</dbReference>
<sequence>MPLAPRTNLDAFPITEAQLVGNYVETLTYGIYLATCGFCARTLFCIPTASGDFRFRRRREMRWLMASVFCFLLVVNTFDDIIGLFHNLKAFVFYRGAGGPTEELTNIRDWINITRSFAQIANMIVGDFVLIYRCFIVFNKRWKVILPSFILYLAGIAMAIKLMIVEITTTNAAITLDNQVVKTWWSTFFAITAAQNVLTTSLLVWRIWCVERQSILYRAGPSELGTVTSHSRLRRVMRVVAESGLAYSTLVFMTFVASLCGGNALYALANATLQATGISYNLIIIRSTPSRDEQFTSFDPNEHGPAPIQFVRSRNRRETVDNTGAIGISAIILQSPGDREPVDEACDSDSYSTQLDFEKTESMRKCIVVA</sequence>
<dbReference type="AlphaFoldDB" id="A0AAW0DUT0"/>
<accession>A0AAW0DUT0</accession>
<feature type="transmembrane region" description="Helical" evidence="1">
    <location>
        <begin position="63"/>
        <end position="85"/>
    </location>
</feature>
<comment type="caution">
    <text evidence="2">The sequence shown here is derived from an EMBL/GenBank/DDBJ whole genome shotgun (WGS) entry which is preliminary data.</text>
</comment>
<evidence type="ECO:0000313" key="3">
    <source>
        <dbReference type="Proteomes" id="UP001362999"/>
    </source>
</evidence>
<protein>
    <submittedName>
        <fullName evidence="2">Uncharacterized protein</fullName>
    </submittedName>
</protein>
<evidence type="ECO:0000256" key="1">
    <source>
        <dbReference type="SAM" id="Phobius"/>
    </source>
</evidence>
<gene>
    <name evidence="2" type="ORF">R3P38DRAFT_2760683</name>
</gene>
<organism evidence="2 3">
    <name type="scientific">Favolaschia claudopus</name>
    <dbReference type="NCBI Taxonomy" id="2862362"/>
    <lineage>
        <taxon>Eukaryota</taxon>
        <taxon>Fungi</taxon>
        <taxon>Dikarya</taxon>
        <taxon>Basidiomycota</taxon>
        <taxon>Agaricomycotina</taxon>
        <taxon>Agaricomycetes</taxon>
        <taxon>Agaricomycetidae</taxon>
        <taxon>Agaricales</taxon>
        <taxon>Marasmiineae</taxon>
        <taxon>Mycenaceae</taxon>
        <taxon>Favolaschia</taxon>
    </lineage>
</organism>
<dbReference type="EMBL" id="JAWWNJ010000005">
    <property type="protein sequence ID" value="KAK7055490.1"/>
    <property type="molecule type" value="Genomic_DNA"/>
</dbReference>
<name>A0AAW0DUT0_9AGAR</name>
<feature type="transmembrane region" description="Helical" evidence="1">
    <location>
        <begin position="113"/>
        <end position="132"/>
    </location>
</feature>
<evidence type="ECO:0000313" key="2">
    <source>
        <dbReference type="EMBL" id="KAK7055490.1"/>
    </source>
</evidence>
<keyword evidence="3" id="KW-1185">Reference proteome</keyword>
<keyword evidence="1" id="KW-1133">Transmembrane helix</keyword>
<reference evidence="2 3" key="1">
    <citation type="journal article" date="2024" name="J Genomics">
        <title>Draft genome sequencing and assembly of Favolaschia claudopus CIRM-BRFM 2984 isolated from oak limbs.</title>
        <authorList>
            <person name="Navarro D."/>
            <person name="Drula E."/>
            <person name="Chaduli D."/>
            <person name="Cazenave R."/>
            <person name="Ahrendt S."/>
            <person name="Wang J."/>
            <person name="Lipzen A."/>
            <person name="Daum C."/>
            <person name="Barry K."/>
            <person name="Grigoriev I.V."/>
            <person name="Favel A."/>
            <person name="Rosso M.N."/>
            <person name="Martin F."/>
        </authorList>
    </citation>
    <scope>NUCLEOTIDE SEQUENCE [LARGE SCALE GENOMIC DNA]</scope>
    <source>
        <strain evidence="2 3">CIRM-BRFM 2984</strain>
    </source>
</reference>